<organism evidence="2 3">
    <name type="scientific">Aquisphaera giovannonii</name>
    <dbReference type="NCBI Taxonomy" id="406548"/>
    <lineage>
        <taxon>Bacteria</taxon>
        <taxon>Pseudomonadati</taxon>
        <taxon>Planctomycetota</taxon>
        <taxon>Planctomycetia</taxon>
        <taxon>Isosphaerales</taxon>
        <taxon>Isosphaeraceae</taxon>
        <taxon>Aquisphaera</taxon>
    </lineage>
</organism>
<accession>A0A5B9WBJ2</accession>
<sequence>MARFLRLAIAGAAVAFSVLLLVGACYWLGDRISPRRLWQLRLGFLIGLEVAYDAVVLALLIATPSLAIAAARARRRRASRPGIAKALLLAVSLLFTLIAAEAAAAIWHTRSSSANRIPVVANRAAERGGVSVEDAGKVVLPVDFPEREPDAPAEILVLGESSAAGVPYDWWLSPGLLVAWQLHELMPGRTFHCTVLATSGHTLAQQHRALAAANLARRPDVVIIYSGHNEFTARLPWSREVDHYLDANDSTPWERIAALAPRWSPLCRLIREEADKCRVAIPPPRGGYRNLVDVPAFAPDEYRAILDGFERTLDTLVAYTRRIGALPILIAPAGNDSDYEPNRSYLPEATPSSERAAFAREFLAARQLEATDPAESLRRYRSLDARQTGFAELHHRMARLTEASGDWEGSYRHALAARDLDGYPQRLPTSFQLAYRRVAARHACTLIDAQAVFHAVGEHGLLDDHLFHDGVHPALRGQIALAQEVLQAIRDRSALGWPAGRPAPVIDPKACAAQFHLTPWAWEKVCNFGIMFYDLTEGARYDPSERVAKRHAFGQGLERIKAGAAPESVGLPNIGVPPPARVVPEAVTIPPPPETATASR</sequence>
<keyword evidence="1" id="KW-1133">Transmembrane helix</keyword>
<evidence type="ECO:0000313" key="2">
    <source>
        <dbReference type="EMBL" id="QEH37250.1"/>
    </source>
</evidence>
<protein>
    <recommendedName>
        <fullName evidence="4">SGNH hydrolase-type esterase domain-containing protein</fullName>
    </recommendedName>
</protein>
<keyword evidence="1" id="KW-0472">Membrane</keyword>
<dbReference type="Gene3D" id="3.40.50.1110">
    <property type="entry name" value="SGNH hydrolase"/>
    <property type="match status" value="1"/>
</dbReference>
<keyword evidence="3" id="KW-1185">Reference proteome</keyword>
<proteinExistence type="predicted"/>
<dbReference type="GO" id="GO:0016788">
    <property type="term" value="F:hydrolase activity, acting on ester bonds"/>
    <property type="evidence" value="ECO:0007669"/>
    <property type="project" value="UniProtKB-ARBA"/>
</dbReference>
<evidence type="ECO:0008006" key="4">
    <source>
        <dbReference type="Google" id="ProtNLM"/>
    </source>
</evidence>
<reference evidence="2 3" key="1">
    <citation type="submission" date="2019-08" db="EMBL/GenBank/DDBJ databases">
        <title>Deep-cultivation of Planctomycetes and their phenomic and genomic characterization uncovers novel biology.</title>
        <authorList>
            <person name="Wiegand S."/>
            <person name="Jogler M."/>
            <person name="Boedeker C."/>
            <person name="Pinto D."/>
            <person name="Vollmers J."/>
            <person name="Rivas-Marin E."/>
            <person name="Kohn T."/>
            <person name="Peeters S.H."/>
            <person name="Heuer A."/>
            <person name="Rast P."/>
            <person name="Oberbeckmann S."/>
            <person name="Bunk B."/>
            <person name="Jeske O."/>
            <person name="Meyerdierks A."/>
            <person name="Storesund J.E."/>
            <person name="Kallscheuer N."/>
            <person name="Luecker S."/>
            <person name="Lage O.M."/>
            <person name="Pohl T."/>
            <person name="Merkel B.J."/>
            <person name="Hornburger P."/>
            <person name="Mueller R.-W."/>
            <person name="Bruemmer F."/>
            <person name="Labrenz M."/>
            <person name="Spormann A.M."/>
            <person name="Op den Camp H."/>
            <person name="Overmann J."/>
            <person name="Amann R."/>
            <person name="Jetten M.S.M."/>
            <person name="Mascher T."/>
            <person name="Medema M.H."/>
            <person name="Devos D.P."/>
            <person name="Kaster A.-K."/>
            <person name="Ovreas L."/>
            <person name="Rohde M."/>
            <person name="Galperin M.Y."/>
            <person name="Jogler C."/>
        </authorList>
    </citation>
    <scope>NUCLEOTIDE SEQUENCE [LARGE SCALE GENOMIC DNA]</scope>
    <source>
        <strain evidence="2 3">OJF2</strain>
    </source>
</reference>
<gene>
    <name evidence="2" type="ORF">OJF2_58370</name>
</gene>
<name>A0A5B9WBJ2_9BACT</name>
<feature type="transmembrane region" description="Helical" evidence="1">
    <location>
        <begin position="83"/>
        <end position="107"/>
    </location>
</feature>
<evidence type="ECO:0000256" key="1">
    <source>
        <dbReference type="SAM" id="Phobius"/>
    </source>
</evidence>
<dbReference type="EMBL" id="CP042997">
    <property type="protein sequence ID" value="QEH37250.1"/>
    <property type="molecule type" value="Genomic_DNA"/>
</dbReference>
<dbReference type="Proteomes" id="UP000324233">
    <property type="component" value="Chromosome"/>
</dbReference>
<dbReference type="AlphaFoldDB" id="A0A5B9WBJ2"/>
<dbReference type="KEGG" id="agv:OJF2_58370"/>
<evidence type="ECO:0000313" key="3">
    <source>
        <dbReference type="Proteomes" id="UP000324233"/>
    </source>
</evidence>
<dbReference type="SUPFAM" id="SSF52266">
    <property type="entry name" value="SGNH hydrolase"/>
    <property type="match status" value="1"/>
</dbReference>
<dbReference type="PROSITE" id="PS51257">
    <property type="entry name" value="PROKAR_LIPOPROTEIN"/>
    <property type="match status" value="1"/>
</dbReference>
<keyword evidence="1" id="KW-0812">Transmembrane</keyword>
<dbReference type="InterPro" id="IPR036514">
    <property type="entry name" value="SGNH_hydro_sf"/>
</dbReference>
<feature type="transmembrane region" description="Helical" evidence="1">
    <location>
        <begin position="7"/>
        <end position="29"/>
    </location>
</feature>
<feature type="transmembrane region" description="Helical" evidence="1">
    <location>
        <begin position="49"/>
        <end position="71"/>
    </location>
</feature>
<dbReference type="OrthoDB" id="228932at2"/>
<dbReference type="RefSeq" id="WP_148596836.1">
    <property type="nucleotide sequence ID" value="NZ_CP042997.1"/>
</dbReference>